<dbReference type="Gene3D" id="2.60.120.200">
    <property type="match status" value="1"/>
</dbReference>
<accession>A0A7R9WSK6</accession>
<evidence type="ECO:0000313" key="1">
    <source>
        <dbReference type="EMBL" id="CAD8333503.1"/>
    </source>
</evidence>
<reference evidence="1" key="1">
    <citation type="submission" date="2021-01" db="EMBL/GenBank/DDBJ databases">
        <authorList>
            <person name="Corre E."/>
            <person name="Pelletier E."/>
            <person name="Niang G."/>
            <person name="Scheremetjew M."/>
            <person name="Finn R."/>
            <person name="Kale V."/>
            <person name="Holt S."/>
            <person name="Cochrane G."/>
            <person name="Meng A."/>
            <person name="Brown T."/>
            <person name="Cohen L."/>
        </authorList>
    </citation>
    <scope>NUCLEOTIDE SEQUENCE</scope>
    <source>
        <strain evidence="1">CCMP3328</strain>
    </source>
</reference>
<protein>
    <submittedName>
        <fullName evidence="1">Uncharacterized protein</fullName>
    </submittedName>
</protein>
<proteinExistence type="predicted"/>
<organism evidence="1">
    <name type="scientific">Craspedostauros australis</name>
    <dbReference type="NCBI Taxonomy" id="1486917"/>
    <lineage>
        <taxon>Eukaryota</taxon>
        <taxon>Sar</taxon>
        <taxon>Stramenopiles</taxon>
        <taxon>Ochrophyta</taxon>
        <taxon>Bacillariophyta</taxon>
        <taxon>Bacillariophyceae</taxon>
        <taxon>Bacillariophycidae</taxon>
        <taxon>Naviculales</taxon>
        <taxon>Naviculaceae</taxon>
        <taxon>Craspedostauros</taxon>
    </lineage>
</organism>
<dbReference type="AlphaFoldDB" id="A0A7R9WSK6"/>
<sequence length="276" mass="30831">MAFDTHRRTHTDVHTRAQQYAHFVCSYFPHIQCNPCAHERNRLPCSAPMYCPCIAPVLFTYPHPPPTLAASFQDSATGIPNTWTGKPDMDTKVESDNCWNMAAHQWANQGCVMINDKDNTIGTPMNIRGGGVYALEWDPVNLRIRSWVFPFHDESGKENDELPDNLSEILDTVNQPGSAPVEPDTDAWGLPYGYFAVGPTTGCSSEHFQNMRIVFNLAFCGAVSGNRFFGDCPAQAEQFNIDYNPIATCNAYIASNPEELSEAYWKVGGVYVYERS</sequence>
<dbReference type="EMBL" id="HBEF01008943">
    <property type="protein sequence ID" value="CAD8333503.1"/>
    <property type="molecule type" value="Transcribed_RNA"/>
</dbReference>
<gene>
    <name evidence="1" type="ORF">CAUS1442_LOCUS5605</name>
</gene>
<name>A0A7R9WSK6_9STRA</name>
<dbReference type="Pfam" id="PF26113">
    <property type="entry name" value="GH16_XgeA"/>
    <property type="match status" value="1"/>
</dbReference>